<dbReference type="SUPFAM" id="SSF56784">
    <property type="entry name" value="HAD-like"/>
    <property type="match status" value="1"/>
</dbReference>
<sequence length="273" mass="29303">MTVLVASDLDRTLIYSPAALELAPPDAAAPRLLCVEVYEGKPLSFLTERAAHLLARLAEAAVFVPVTTRTEEQYRRIHLPGAAEVAPFAVTTNGGRLLVDGVVDEDWSQLVRKRLVEGCAPLAEIVDHLAEAAHPEWTLKHRVAEELFAYLVVRRDLLPAGWVAELTGWAAERGWRVSLQGRKVYLVPGPLTKRAALEEVAVRSGATRTLAAGDSLLDAELLSAADLAWMPGHGELADAGWTAAGVVPLTERGAAAGEEILRRMCAEAGAVVD</sequence>
<dbReference type="Gene3D" id="3.40.50.1000">
    <property type="entry name" value="HAD superfamily/HAD-like"/>
    <property type="match status" value="1"/>
</dbReference>
<dbReference type="InterPro" id="IPR024197">
    <property type="entry name" value="TPP-like"/>
</dbReference>
<evidence type="ECO:0000313" key="2">
    <source>
        <dbReference type="Proteomes" id="UP000567795"/>
    </source>
</evidence>
<dbReference type="AlphaFoldDB" id="A0A852ZWE9"/>
<reference evidence="1 2" key="1">
    <citation type="submission" date="2020-07" db="EMBL/GenBank/DDBJ databases">
        <title>Sequencing the genomes of 1000 actinobacteria strains.</title>
        <authorList>
            <person name="Klenk H.-P."/>
        </authorList>
    </citation>
    <scope>NUCLEOTIDE SEQUENCE [LARGE SCALE GENOMIC DNA]</scope>
    <source>
        <strain evidence="1 2">DSM 42178</strain>
    </source>
</reference>
<name>A0A852ZWE9_9ACTN</name>
<keyword evidence="2" id="KW-1185">Reference proteome</keyword>
<dbReference type="RefSeq" id="WP_179815262.1">
    <property type="nucleotide sequence ID" value="NZ_JACBZD010000001.1"/>
</dbReference>
<dbReference type="EMBL" id="JACBZD010000001">
    <property type="protein sequence ID" value="NYI06723.1"/>
    <property type="molecule type" value="Genomic_DNA"/>
</dbReference>
<accession>A0A852ZWE9</accession>
<proteinExistence type="predicted"/>
<organism evidence="1 2">
    <name type="scientific">Allostreptomyces psammosilenae</name>
    <dbReference type="NCBI Taxonomy" id="1892865"/>
    <lineage>
        <taxon>Bacteria</taxon>
        <taxon>Bacillati</taxon>
        <taxon>Actinomycetota</taxon>
        <taxon>Actinomycetes</taxon>
        <taxon>Kitasatosporales</taxon>
        <taxon>Streptomycetaceae</taxon>
        <taxon>Allostreptomyces</taxon>
    </lineage>
</organism>
<comment type="caution">
    <text evidence="1">The sequence shown here is derived from an EMBL/GenBank/DDBJ whole genome shotgun (WGS) entry which is preliminary data.</text>
</comment>
<evidence type="ECO:0008006" key="3">
    <source>
        <dbReference type="Google" id="ProtNLM"/>
    </source>
</evidence>
<dbReference type="Proteomes" id="UP000567795">
    <property type="component" value="Unassembled WGS sequence"/>
</dbReference>
<protein>
    <recommendedName>
        <fullName evidence="3">HAD family hydrolase</fullName>
    </recommendedName>
</protein>
<dbReference type="InterPro" id="IPR023214">
    <property type="entry name" value="HAD_sf"/>
</dbReference>
<gene>
    <name evidence="1" type="ORF">FHU37_003666</name>
</gene>
<dbReference type="PIRSF" id="PIRSF030802">
    <property type="entry name" value="UCP030802"/>
    <property type="match status" value="1"/>
</dbReference>
<dbReference type="InterPro" id="IPR036412">
    <property type="entry name" value="HAD-like_sf"/>
</dbReference>
<evidence type="ECO:0000313" key="1">
    <source>
        <dbReference type="EMBL" id="NYI06723.1"/>
    </source>
</evidence>